<evidence type="ECO:0000256" key="4">
    <source>
        <dbReference type="PROSITE-ProRule" id="PRU01248"/>
    </source>
</evidence>
<dbReference type="Pfam" id="PF00589">
    <property type="entry name" value="Phage_integrase"/>
    <property type="match status" value="1"/>
</dbReference>
<dbReference type="InterPro" id="IPR044068">
    <property type="entry name" value="CB"/>
</dbReference>
<evidence type="ECO:0000313" key="8">
    <source>
        <dbReference type="Proteomes" id="UP000286235"/>
    </source>
</evidence>
<sequence length="329" mass="39270">MDELMKRRLFWKVYLREHRLPAFAREYLNSLNDLSLSTRYEYIKDLELFLEHIIRSDLVEKKFIFHLDPGDLAVVKEENIRDFLHQLTRYEREYTTRSGRRTTQEFKNGPRGKERKRVVLYNLFRYLIEQGHLKRNPMEGFRIPVDKISAKPVLTRYDLNRMLEVALHNNPDEFRAWRNYVILKLLAYTGIRIGELVALNVEDIWRERDEMMVTRIDGEGDVLLIPPVVREDLYHYLDMRLKIENIQKGHQNALFLSQQMRRMDPKSVRKMIKKVGVQAGVRIPVTPQTFRKSCGRWQYEKTGDVRKAAELLGYRSVQAFRQAVLGKKE</sequence>
<evidence type="ECO:0000259" key="5">
    <source>
        <dbReference type="PROSITE" id="PS51898"/>
    </source>
</evidence>
<dbReference type="PANTHER" id="PTHR30349">
    <property type="entry name" value="PHAGE INTEGRASE-RELATED"/>
    <property type="match status" value="1"/>
</dbReference>
<dbReference type="GO" id="GO:0015074">
    <property type="term" value="P:DNA integration"/>
    <property type="evidence" value="ECO:0007669"/>
    <property type="project" value="InterPro"/>
</dbReference>
<evidence type="ECO:0000256" key="2">
    <source>
        <dbReference type="ARBA" id="ARBA00023125"/>
    </source>
</evidence>
<dbReference type="CDD" id="cd00397">
    <property type="entry name" value="DNA_BRE_C"/>
    <property type="match status" value="1"/>
</dbReference>
<dbReference type="PANTHER" id="PTHR30349:SF41">
    <property type="entry name" value="INTEGRASE_RECOMBINASE PROTEIN MJ0367-RELATED"/>
    <property type="match status" value="1"/>
</dbReference>
<evidence type="ECO:0000259" key="6">
    <source>
        <dbReference type="PROSITE" id="PS51900"/>
    </source>
</evidence>
<dbReference type="Gene3D" id="1.10.443.10">
    <property type="entry name" value="Intergrase catalytic core"/>
    <property type="match status" value="1"/>
</dbReference>
<feature type="domain" description="Tyr recombinase" evidence="5">
    <location>
        <begin position="149"/>
        <end position="329"/>
    </location>
</feature>
<dbReference type="InterPro" id="IPR002104">
    <property type="entry name" value="Integrase_catalytic"/>
</dbReference>
<dbReference type="Proteomes" id="UP000286235">
    <property type="component" value="Unassembled WGS sequence"/>
</dbReference>
<keyword evidence="8" id="KW-1185">Reference proteome</keyword>
<dbReference type="GO" id="GO:0003677">
    <property type="term" value="F:DNA binding"/>
    <property type="evidence" value="ECO:0007669"/>
    <property type="project" value="UniProtKB-UniRule"/>
</dbReference>
<dbReference type="InterPro" id="IPR013762">
    <property type="entry name" value="Integrase-like_cat_sf"/>
</dbReference>
<protein>
    <submittedName>
        <fullName evidence="7">Site-specific recombinase XerD</fullName>
    </submittedName>
</protein>
<dbReference type="InterPro" id="IPR011010">
    <property type="entry name" value="DNA_brk_join_enz"/>
</dbReference>
<dbReference type="PROSITE" id="PS51900">
    <property type="entry name" value="CB"/>
    <property type="match status" value="1"/>
</dbReference>
<evidence type="ECO:0000256" key="3">
    <source>
        <dbReference type="ARBA" id="ARBA00023172"/>
    </source>
</evidence>
<name>A0A420VE97_9BACI</name>
<accession>A0A420VE97</accession>
<reference evidence="7 8" key="1">
    <citation type="submission" date="2013-12" db="EMBL/GenBank/DDBJ databases">
        <title>Genome and proteome characterization of Caldibacillus debilis GB1 derived from a cellulolytic aero-tolerant co-culture.</title>
        <authorList>
            <person name="Wushke S.T."/>
            <person name="Zhang X."/>
            <person name="Fristensky B."/>
            <person name="Wilkins J.A."/>
            <person name="Levin D.B."/>
            <person name="Sparling R."/>
        </authorList>
    </citation>
    <scope>NUCLEOTIDE SEQUENCE [LARGE SCALE GENOMIC DNA]</scope>
    <source>
        <strain evidence="7 8">GB1</strain>
    </source>
</reference>
<dbReference type="RefSeq" id="WP_183041602.1">
    <property type="nucleotide sequence ID" value="NZ_AZRV01000035.1"/>
</dbReference>
<dbReference type="SUPFAM" id="SSF56349">
    <property type="entry name" value="DNA breaking-rejoining enzymes"/>
    <property type="match status" value="1"/>
</dbReference>
<gene>
    <name evidence="7" type="ORF">Cdeb_01199</name>
</gene>
<proteinExistence type="inferred from homology"/>
<evidence type="ECO:0000313" key="7">
    <source>
        <dbReference type="EMBL" id="RKO61728.1"/>
    </source>
</evidence>
<feature type="domain" description="Core-binding (CB)" evidence="6">
    <location>
        <begin position="18"/>
        <end position="128"/>
    </location>
</feature>
<organism evidence="7 8">
    <name type="scientific">Caldibacillus debilis GB1</name>
    <dbReference type="NCBI Taxonomy" id="1339248"/>
    <lineage>
        <taxon>Bacteria</taxon>
        <taxon>Bacillati</taxon>
        <taxon>Bacillota</taxon>
        <taxon>Bacilli</taxon>
        <taxon>Bacillales</taxon>
        <taxon>Bacillaceae</taxon>
        <taxon>Caldibacillus</taxon>
    </lineage>
</organism>
<comment type="caution">
    <text evidence="7">The sequence shown here is derived from an EMBL/GenBank/DDBJ whole genome shotgun (WGS) entry which is preliminary data.</text>
</comment>
<evidence type="ECO:0000256" key="1">
    <source>
        <dbReference type="ARBA" id="ARBA00008857"/>
    </source>
</evidence>
<dbReference type="GO" id="GO:0006310">
    <property type="term" value="P:DNA recombination"/>
    <property type="evidence" value="ECO:0007669"/>
    <property type="project" value="UniProtKB-KW"/>
</dbReference>
<comment type="similarity">
    <text evidence="1">Belongs to the 'phage' integrase family.</text>
</comment>
<keyword evidence="3" id="KW-0233">DNA recombination</keyword>
<dbReference type="InterPro" id="IPR010998">
    <property type="entry name" value="Integrase_recombinase_N"/>
</dbReference>
<dbReference type="InterPro" id="IPR050090">
    <property type="entry name" value="Tyrosine_recombinase_XerCD"/>
</dbReference>
<dbReference type="Gene3D" id="1.10.150.130">
    <property type="match status" value="1"/>
</dbReference>
<dbReference type="EMBL" id="AZRV01000035">
    <property type="protein sequence ID" value="RKO61728.1"/>
    <property type="molecule type" value="Genomic_DNA"/>
</dbReference>
<keyword evidence="2 4" id="KW-0238">DNA-binding</keyword>
<dbReference type="AlphaFoldDB" id="A0A420VE97"/>
<dbReference type="PROSITE" id="PS51898">
    <property type="entry name" value="TYR_RECOMBINASE"/>
    <property type="match status" value="1"/>
</dbReference>